<reference evidence="1" key="1">
    <citation type="journal article" date="2015" name="Nature">
        <title>Complex archaea that bridge the gap between prokaryotes and eukaryotes.</title>
        <authorList>
            <person name="Spang A."/>
            <person name="Saw J.H."/>
            <person name="Jorgensen S.L."/>
            <person name="Zaremba-Niedzwiedzka K."/>
            <person name="Martijn J."/>
            <person name="Lind A.E."/>
            <person name="van Eijk R."/>
            <person name="Schleper C."/>
            <person name="Guy L."/>
            <person name="Ettema T.J."/>
        </authorList>
    </citation>
    <scope>NUCLEOTIDE SEQUENCE</scope>
</reference>
<dbReference type="AlphaFoldDB" id="A0A0F9KN22"/>
<dbReference type="EMBL" id="LAZR01013108">
    <property type="protein sequence ID" value="KKM23518.1"/>
    <property type="molecule type" value="Genomic_DNA"/>
</dbReference>
<proteinExistence type="predicted"/>
<sequence>MGKLTYAIASVLDVLSTWLGLDRGIAHEANPPHGWHSLFDTEDAGNESDRLSSHCWTNGGMVAR</sequence>
<gene>
    <name evidence="1" type="ORF">LCGC14_1614380</name>
</gene>
<evidence type="ECO:0000313" key="1">
    <source>
        <dbReference type="EMBL" id="KKM23518.1"/>
    </source>
</evidence>
<name>A0A0F9KN22_9ZZZZ</name>
<protein>
    <submittedName>
        <fullName evidence="1">Uncharacterized protein</fullName>
    </submittedName>
</protein>
<accession>A0A0F9KN22</accession>
<organism evidence="1">
    <name type="scientific">marine sediment metagenome</name>
    <dbReference type="NCBI Taxonomy" id="412755"/>
    <lineage>
        <taxon>unclassified sequences</taxon>
        <taxon>metagenomes</taxon>
        <taxon>ecological metagenomes</taxon>
    </lineage>
</organism>
<comment type="caution">
    <text evidence="1">The sequence shown here is derived from an EMBL/GenBank/DDBJ whole genome shotgun (WGS) entry which is preliminary data.</text>
</comment>